<keyword evidence="7" id="KW-1185">Reference proteome</keyword>
<feature type="domain" description="FAD/NAD(P)-binding" evidence="5">
    <location>
        <begin position="75"/>
        <end position="295"/>
    </location>
</feature>
<evidence type="ECO:0000256" key="1">
    <source>
        <dbReference type="ARBA" id="ARBA00001974"/>
    </source>
</evidence>
<dbReference type="InterPro" id="IPR017584">
    <property type="entry name" value="Pyridine_nucleo_diS_OxRdtase_N"/>
</dbReference>
<dbReference type="Gene3D" id="3.50.50.100">
    <property type="match status" value="1"/>
</dbReference>
<dbReference type="EMBL" id="SJPL01000001">
    <property type="protein sequence ID" value="TWT70611.1"/>
    <property type="molecule type" value="Genomic_DNA"/>
</dbReference>
<evidence type="ECO:0000256" key="4">
    <source>
        <dbReference type="ARBA" id="ARBA00023002"/>
    </source>
</evidence>
<keyword evidence="2" id="KW-0285">Flavoprotein</keyword>
<dbReference type="PANTHER" id="PTHR42913:SF9">
    <property type="entry name" value="SLR1591 PROTEIN"/>
    <property type="match status" value="1"/>
</dbReference>
<reference evidence="6 7" key="1">
    <citation type="submission" date="2019-02" db="EMBL/GenBank/DDBJ databases">
        <title>Deep-cultivation of Planctomycetes and their phenomic and genomic characterization uncovers novel biology.</title>
        <authorList>
            <person name="Wiegand S."/>
            <person name="Jogler M."/>
            <person name="Boedeker C."/>
            <person name="Pinto D."/>
            <person name="Vollmers J."/>
            <person name="Rivas-Marin E."/>
            <person name="Kohn T."/>
            <person name="Peeters S.H."/>
            <person name="Heuer A."/>
            <person name="Rast P."/>
            <person name="Oberbeckmann S."/>
            <person name="Bunk B."/>
            <person name="Jeske O."/>
            <person name="Meyerdierks A."/>
            <person name="Storesund J.E."/>
            <person name="Kallscheuer N."/>
            <person name="Luecker S."/>
            <person name="Lage O.M."/>
            <person name="Pohl T."/>
            <person name="Merkel B.J."/>
            <person name="Hornburger P."/>
            <person name="Mueller R.-W."/>
            <person name="Bruemmer F."/>
            <person name="Labrenz M."/>
            <person name="Spormann A.M."/>
            <person name="Op Den Camp H."/>
            <person name="Overmann J."/>
            <person name="Amann R."/>
            <person name="Jetten M.S.M."/>
            <person name="Mascher T."/>
            <person name="Medema M.H."/>
            <person name="Devos D.P."/>
            <person name="Kaster A.-K."/>
            <person name="Ovreas L."/>
            <person name="Rohde M."/>
            <person name="Galperin M.Y."/>
            <person name="Jogler C."/>
        </authorList>
    </citation>
    <scope>NUCLEOTIDE SEQUENCE [LARGE SCALE GENOMIC DNA]</scope>
    <source>
        <strain evidence="6 7">Pan14r</strain>
    </source>
</reference>
<dbReference type="Pfam" id="PF07992">
    <property type="entry name" value="Pyr_redox_2"/>
    <property type="match status" value="1"/>
</dbReference>
<keyword evidence="3" id="KW-0274">FAD</keyword>
<dbReference type="AlphaFoldDB" id="A0A5C5Y806"/>
<evidence type="ECO:0000313" key="6">
    <source>
        <dbReference type="EMBL" id="TWT70611.1"/>
    </source>
</evidence>
<dbReference type="NCBIfam" id="TIGR03169">
    <property type="entry name" value="Nterm_to_SelD"/>
    <property type="match status" value="1"/>
</dbReference>
<dbReference type="Proteomes" id="UP000317238">
    <property type="component" value="Unassembled WGS sequence"/>
</dbReference>
<evidence type="ECO:0000256" key="3">
    <source>
        <dbReference type="ARBA" id="ARBA00022827"/>
    </source>
</evidence>
<gene>
    <name evidence="6" type="primary">ndh</name>
    <name evidence="6" type="ORF">Pan14r_29180</name>
</gene>
<evidence type="ECO:0000313" key="7">
    <source>
        <dbReference type="Proteomes" id="UP000317238"/>
    </source>
</evidence>
<dbReference type="OrthoDB" id="9772934at2"/>
<dbReference type="SUPFAM" id="SSF51905">
    <property type="entry name" value="FAD/NAD(P)-binding domain"/>
    <property type="match status" value="2"/>
</dbReference>
<evidence type="ECO:0000256" key="2">
    <source>
        <dbReference type="ARBA" id="ARBA00022630"/>
    </source>
</evidence>
<name>A0A5C5Y806_9PLAN</name>
<dbReference type="GO" id="GO:0003955">
    <property type="term" value="F:NAD(P)H dehydrogenase (quinone) activity"/>
    <property type="evidence" value="ECO:0007669"/>
    <property type="project" value="TreeGrafter"/>
</dbReference>
<dbReference type="InterPro" id="IPR036188">
    <property type="entry name" value="FAD/NAD-bd_sf"/>
</dbReference>
<dbReference type="InterPro" id="IPR023753">
    <property type="entry name" value="FAD/NAD-binding_dom"/>
</dbReference>
<dbReference type="InterPro" id="IPR051169">
    <property type="entry name" value="NADH-Q_oxidoreductase"/>
</dbReference>
<dbReference type="PANTHER" id="PTHR42913">
    <property type="entry name" value="APOPTOSIS-INDUCING FACTOR 1"/>
    <property type="match status" value="1"/>
</dbReference>
<organism evidence="6 7">
    <name type="scientific">Crateriforma conspicua</name>
    <dbReference type="NCBI Taxonomy" id="2527996"/>
    <lineage>
        <taxon>Bacteria</taxon>
        <taxon>Pseudomonadati</taxon>
        <taxon>Planctomycetota</taxon>
        <taxon>Planctomycetia</taxon>
        <taxon>Planctomycetales</taxon>
        <taxon>Planctomycetaceae</taxon>
        <taxon>Crateriforma</taxon>
    </lineage>
</organism>
<sequence length="372" mass="40810">MTVRRIVLLGIGHTNADFVRHWMDHPLPDVELVCVSKFDQATYSGMLPGTLGGQFRPDQMQIDLRRLVDDAGGSLVVGNVVAMDAIAKELQLDGGDRLRYDVLSIGVGSIPAGCENYTDVSGFVPIKPMQTFLSRLHRALDLDRSARTPSIAIVGGGVASVEIAFCLDQWIRLRSSQSSAQLQIFCADEHVASGMSRQSVKRLEVLLANRGINVVANARVTNVQTGKVVVNDESPFDADIVVWATGAAPPHVIRSLGLPTDSRGFISTQKTLQSTGDPAVFAVGDCGTVVDSPHPKAGVYAVRQSPVLWHNIRAFLGGHTLKEFQPQNDFLKLLNTGDGKAMLEYRGWTIHSRWCLWLKNRIDRGFIRQFQR</sequence>
<dbReference type="RefSeq" id="WP_146439411.1">
    <property type="nucleotide sequence ID" value="NZ_SJPL01000001.1"/>
</dbReference>
<comment type="caution">
    <text evidence="6">The sequence shown here is derived from an EMBL/GenBank/DDBJ whole genome shotgun (WGS) entry which is preliminary data.</text>
</comment>
<dbReference type="GO" id="GO:0019646">
    <property type="term" value="P:aerobic electron transport chain"/>
    <property type="evidence" value="ECO:0007669"/>
    <property type="project" value="TreeGrafter"/>
</dbReference>
<protein>
    <submittedName>
        <fullName evidence="6">NADH dehydrogenase</fullName>
        <ecNumber evidence="6">1.6.99.3</ecNumber>
    </submittedName>
</protein>
<dbReference type="EC" id="1.6.99.3" evidence="6"/>
<evidence type="ECO:0000259" key="5">
    <source>
        <dbReference type="Pfam" id="PF07992"/>
    </source>
</evidence>
<proteinExistence type="predicted"/>
<accession>A0A5C5Y806</accession>
<comment type="cofactor">
    <cofactor evidence="1">
        <name>FAD</name>
        <dbReference type="ChEBI" id="CHEBI:57692"/>
    </cofactor>
</comment>
<keyword evidence="4 6" id="KW-0560">Oxidoreductase</keyword>